<dbReference type="SMART" id="SM00332">
    <property type="entry name" value="PP2Cc"/>
    <property type="match status" value="1"/>
</dbReference>
<dbReference type="SMART" id="SM00331">
    <property type="entry name" value="PP2C_SIG"/>
    <property type="match status" value="1"/>
</dbReference>
<sequence length="640" mass="69461">MTDLISRSFHCFWLPCRNFPPKLLERPRISAPISLPKQWMNFTHQTHMFPNATSPSRSGREDLDIISVTECEDGSFLFRFGKASEIRDKREELDKEKLAREGVEKGGKAGDRAVLSESVEKLNSEEDGHNLEEEIESSSIVAARVSDQIPQHLMNEKESVALGNDSETPVINDSQKVDRHLKLDTVEDGDDEQGNLDEDVADECNGVPSVSKEDSELDSREEVVGSTVAPESDMLSDLNNDASGKVEEEEEADNGYGVDRATYNLSGAVDADLSELVPESTSSQSELVGFRETNDLIGGVDADLSDSVPVSTSVESGLVANHEEPTQLIVDDSIDASKMGKSEMIHSLIPSSDLENNIDAGNTERSDDESTSQPTVPQICSVEMSSHEEKASRTKLFLVSDAACLPHPSKALTGGEDAYFISCQNWLAVADGVGQWSLEGSNAGLHSRELIEKCENIVSNHENISTVKPAQVITRSAAETQSPGSSAVLVAYFDGQVLHAANVGNTGFIIIRDGSIFKKSTPMFHEFNFPLQVVNGDDPSDLIEGYMIDLHDGDVIVTATNGLFDNLYEQEIASIISKSLQASLTPQEIAEFLAMRAHEVGRSTSTRSPFADAAQAVGYVGYTGGKLDDVTVILSLVQTR</sequence>
<evidence type="ECO:0000313" key="4">
    <source>
        <dbReference type="EMBL" id="KAK7328168.1"/>
    </source>
</evidence>
<keyword evidence="1" id="KW-0464">Manganese</keyword>
<keyword evidence="1" id="KW-0479">Metal-binding</keyword>
<comment type="catalytic activity">
    <reaction evidence="1">
        <text>O-phospho-L-threonyl-[protein] + H2O = L-threonyl-[protein] + phosphate</text>
        <dbReference type="Rhea" id="RHEA:47004"/>
        <dbReference type="Rhea" id="RHEA-COMP:11060"/>
        <dbReference type="Rhea" id="RHEA-COMP:11605"/>
        <dbReference type="ChEBI" id="CHEBI:15377"/>
        <dbReference type="ChEBI" id="CHEBI:30013"/>
        <dbReference type="ChEBI" id="CHEBI:43474"/>
        <dbReference type="ChEBI" id="CHEBI:61977"/>
        <dbReference type="EC" id="3.1.3.16"/>
    </reaction>
</comment>
<dbReference type="GO" id="GO:0009507">
    <property type="term" value="C:chloroplast"/>
    <property type="evidence" value="ECO:0007669"/>
    <property type="project" value="TreeGrafter"/>
</dbReference>
<dbReference type="GO" id="GO:0004722">
    <property type="term" value="F:protein serine/threonine phosphatase activity"/>
    <property type="evidence" value="ECO:0007669"/>
    <property type="project" value="UniProtKB-EC"/>
</dbReference>
<feature type="region of interest" description="Disordered" evidence="2">
    <location>
        <begin position="184"/>
        <end position="253"/>
    </location>
</feature>
<name>A0AAN9L5I4_CANGL</name>
<feature type="compositionally biased region" description="Basic and acidic residues" evidence="2">
    <location>
        <begin position="211"/>
        <end position="223"/>
    </location>
</feature>
<evidence type="ECO:0000259" key="3">
    <source>
        <dbReference type="PROSITE" id="PS51746"/>
    </source>
</evidence>
<evidence type="ECO:0000256" key="2">
    <source>
        <dbReference type="SAM" id="MobiDB-lite"/>
    </source>
</evidence>
<feature type="region of interest" description="Disordered" evidence="2">
    <location>
        <begin position="351"/>
        <end position="375"/>
    </location>
</feature>
<dbReference type="InterPro" id="IPR039123">
    <property type="entry name" value="PPTC7"/>
</dbReference>
<dbReference type="PANTHER" id="PTHR12320">
    <property type="entry name" value="PROTEIN PHOSPHATASE 2C"/>
    <property type="match status" value="1"/>
</dbReference>
<reference evidence="4 5" key="1">
    <citation type="submission" date="2024-01" db="EMBL/GenBank/DDBJ databases">
        <title>The genomes of 5 underutilized Papilionoideae crops provide insights into root nodulation and disease resistanc.</title>
        <authorList>
            <person name="Jiang F."/>
        </authorList>
    </citation>
    <scope>NUCLEOTIDE SEQUENCE [LARGE SCALE GENOMIC DNA]</scope>
    <source>
        <strain evidence="4">LVBAO_FW01</strain>
        <tissue evidence="4">Leaves</tissue>
    </source>
</reference>
<comment type="caution">
    <text evidence="4">The sequence shown here is derived from an EMBL/GenBank/DDBJ whole genome shotgun (WGS) entry which is preliminary data.</text>
</comment>
<organism evidence="4 5">
    <name type="scientific">Canavalia gladiata</name>
    <name type="common">Sword bean</name>
    <name type="synonym">Dolichos gladiatus</name>
    <dbReference type="NCBI Taxonomy" id="3824"/>
    <lineage>
        <taxon>Eukaryota</taxon>
        <taxon>Viridiplantae</taxon>
        <taxon>Streptophyta</taxon>
        <taxon>Embryophyta</taxon>
        <taxon>Tracheophyta</taxon>
        <taxon>Spermatophyta</taxon>
        <taxon>Magnoliopsida</taxon>
        <taxon>eudicotyledons</taxon>
        <taxon>Gunneridae</taxon>
        <taxon>Pentapetalae</taxon>
        <taxon>rosids</taxon>
        <taxon>fabids</taxon>
        <taxon>Fabales</taxon>
        <taxon>Fabaceae</taxon>
        <taxon>Papilionoideae</taxon>
        <taxon>50 kb inversion clade</taxon>
        <taxon>NPAAA clade</taxon>
        <taxon>indigoferoid/millettioid clade</taxon>
        <taxon>Phaseoleae</taxon>
        <taxon>Canavalia</taxon>
    </lineage>
</organism>
<keyword evidence="5" id="KW-1185">Reference proteome</keyword>
<keyword evidence="1" id="KW-0460">Magnesium</keyword>
<dbReference type="AlphaFoldDB" id="A0AAN9L5I4"/>
<comment type="similarity">
    <text evidence="1">Belongs to the PP2C family.</text>
</comment>
<dbReference type="EMBL" id="JAYMYQ010000005">
    <property type="protein sequence ID" value="KAK7328168.1"/>
    <property type="molecule type" value="Genomic_DNA"/>
</dbReference>
<feature type="domain" description="PPM-type phosphatase" evidence="3">
    <location>
        <begin position="402"/>
        <end position="637"/>
    </location>
</feature>
<dbReference type="EC" id="3.1.3.16" evidence="1"/>
<evidence type="ECO:0000256" key="1">
    <source>
        <dbReference type="RuleBase" id="RU366020"/>
    </source>
</evidence>
<dbReference type="Gene3D" id="3.60.40.10">
    <property type="entry name" value="PPM-type phosphatase domain"/>
    <property type="match status" value="2"/>
</dbReference>
<dbReference type="InterPro" id="IPR036457">
    <property type="entry name" value="PPM-type-like_dom_sf"/>
</dbReference>
<feature type="compositionally biased region" description="Acidic residues" evidence="2">
    <location>
        <begin position="186"/>
        <end position="202"/>
    </location>
</feature>
<dbReference type="InterPro" id="IPR001932">
    <property type="entry name" value="PPM-type_phosphatase-like_dom"/>
</dbReference>
<dbReference type="SUPFAM" id="SSF81606">
    <property type="entry name" value="PP2C-like"/>
    <property type="match status" value="1"/>
</dbReference>
<evidence type="ECO:0000313" key="5">
    <source>
        <dbReference type="Proteomes" id="UP001367508"/>
    </source>
</evidence>
<dbReference type="GO" id="GO:0046872">
    <property type="term" value="F:metal ion binding"/>
    <property type="evidence" value="ECO:0007669"/>
    <property type="project" value="UniProtKB-UniRule"/>
</dbReference>
<dbReference type="Proteomes" id="UP001367508">
    <property type="component" value="Unassembled WGS sequence"/>
</dbReference>
<comment type="catalytic activity">
    <reaction evidence="1">
        <text>O-phospho-L-seryl-[protein] + H2O = L-seryl-[protein] + phosphate</text>
        <dbReference type="Rhea" id="RHEA:20629"/>
        <dbReference type="Rhea" id="RHEA-COMP:9863"/>
        <dbReference type="Rhea" id="RHEA-COMP:11604"/>
        <dbReference type="ChEBI" id="CHEBI:15377"/>
        <dbReference type="ChEBI" id="CHEBI:29999"/>
        <dbReference type="ChEBI" id="CHEBI:43474"/>
        <dbReference type="ChEBI" id="CHEBI:83421"/>
        <dbReference type="EC" id="3.1.3.16"/>
    </reaction>
</comment>
<keyword evidence="1" id="KW-0904">Protein phosphatase</keyword>
<accession>A0AAN9L5I4</accession>
<dbReference type="PROSITE" id="PS51746">
    <property type="entry name" value="PPM_2"/>
    <property type="match status" value="1"/>
</dbReference>
<proteinExistence type="inferred from homology"/>
<comment type="cofactor">
    <cofactor evidence="1">
        <name>Mg(2+)</name>
        <dbReference type="ChEBI" id="CHEBI:18420"/>
    </cofactor>
</comment>
<protein>
    <recommendedName>
        <fullName evidence="1">Protein phosphatase</fullName>
        <ecNumber evidence="1">3.1.3.16</ecNumber>
    </recommendedName>
</protein>
<dbReference type="PANTHER" id="PTHR12320:SF1">
    <property type="entry name" value="PROTEIN PHOSPHATASE PTC7 HOMOLOG"/>
    <property type="match status" value="1"/>
</dbReference>
<gene>
    <name evidence="4" type="ORF">VNO77_22265</name>
</gene>
<comment type="cofactor">
    <cofactor evidence="1">
        <name>Mn(2+)</name>
        <dbReference type="ChEBI" id="CHEBI:29035"/>
    </cofactor>
</comment>
<keyword evidence="1" id="KW-0378">Hydrolase</keyword>